<gene>
    <name evidence="4" type="ORF">DEO27_015850</name>
</gene>
<evidence type="ECO:0000313" key="4">
    <source>
        <dbReference type="EMBL" id="QEM11436.1"/>
    </source>
</evidence>
<dbReference type="RefSeq" id="WP_112573974.1">
    <property type="nucleotide sequence ID" value="NZ_CP043450.1"/>
</dbReference>
<proteinExistence type="predicted"/>
<accession>A0A5C1I095</accession>
<feature type="domain" description="Protein FecR C-terminal" evidence="3">
    <location>
        <begin position="320"/>
        <end position="388"/>
    </location>
</feature>
<dbReference type="Gene3D" id="3.55.50.30">
    <property type="match status" value="1"/>
</dbReference>
<dbReference type="KEGG" id="mrub:DEO27_015850"/>
<reference evidence="4" key="1">
    <citation type="submission" date="2019-08" db="EMBL/GenBank/DDBJ databases">
        <title>Comparative genome analysis confer to the adaptation heavy metal polluted environment.</title>
        <authorList>
            <person name="Li Y."/>
        </authorList>
    </citation>
    <scope>NUCLEOTIDE SEQUENCE [LARGE SCALE GENOMIC DNA]</scope>
    <source>
        <strain evidence="4">P1</strain>
    </source>
</reference>
<dbReference type="PANTHER" id="PTHR30273:SF2">
    <property type="entry name" value="PROTEIN FECR"/>
    <property type="match status" value="1"/>
</dbReference>
<dbReference type="OrthoDB" id="1099963at2"/>
<evidence type="ECO:0000259" key="3">
    <source>
        <dbReference type="Pfam" id="PF16344"/>
    </source>
</evidence>
<keyword evidence="5" id="KW-1185">Reference proteome</keyword>
<evidence type="ECO:0000313" key="5">
    <source>
        <dbReference type="Proteomes" id="UP000251402"/>
    </source>
</evidence>
<dbReference type="PANTHER" id="PTHR30273">
    <property type="entry name" value="PERIPLASMIC SIGNAL SENSOR AND SIGMA FACTOR ACTIVATOR FECR-RELATED"/>
    <property type="match status" value="1"/>
</dbReference>
<dbReference type="AlphaFoldDB" id="A0A5C1I095"/>
<dbReference type="EMBL" id="CP043450">
    <property type="protein sequence ID" value="QEM11436.1"/>
    <property type="molecule type" value="Genomic_DNA"/>
</dbReference>
<keyword evidence="1" id="KW-0472">Membrane</keyword>
<evidence type="ECO:0000259" key="2">
    <source>
        <dbReference type="Pfam" id="PF04773"/>
    </source>
</evidence>
<dbReference type="InterPro" id="IPR032508">
    <property type="entry name" value="FecR_C"/>
</dbReference>
<dbReference type="FunFam" id="2.60.120.1440:FF:000001">
    <property type="entry name" value="Putative anti-sigma factor"/>
    <property type="match status" value="1"/>
</dbReference>
<feature type="transmembrane region" description="Helical" evidence="1">
    <location>
        <begin position="77"/>
        <end position="96"/>
    </location>
</feature>
<keyword evidence="1" id="KW-0812">Transmembrane</keyword>
<protein>
    <submittedName>
        <fullName evidence="4">DUF4974 domain-containing protein</fullName>
    </submittedName>
</protein>
<dbReference type="InterPro" id="IPR012373">
    <property type="entry name" value="Ferrdict_sens_TM"/>
</dbReference>
<dbReference type="GO" id="GO:0016989">
    <property type="term" value="F:sigma factor antagonist activity"/>
    <property type="evidence" value="ECO:0007669"/>
    <property type="project" value="TreeGrafter"/>
</dbReference>
<evidence type="ECO:0000256" key="1">
    <source>
        <dbReference type="SAM" id="Phobius"/>
    </source>
</evidence>
<keyword evidence="1" id="KW-1133">Transmembrane helix</keyword>
<name>A0A5C1I095_9SPHI</name>
<dbReference type="Gene3D" id="2.60.120.1440">
    <property type="match status" value="1"/>
</dbReference>
<dbReference type="Proteomes" id="UP000251402">
    <property type="component" value="Chromosome"/>
</dbReference>
<feature type="domain" description="FecR protein" evidence="2">
    <location>
        <begin position="182"/>
        <end position="277"/>
    </location>
</feature>
<dbReference type="Pfam" id="PF16344">
    <property type="entry name" value="FecR_C"/>
    <property type="match status" value="1"/>
</dbReference>
<sequence>MITKDEFLALYEKYMSGQCTDAEKQLLDTYRDEMLLAEEGWDDEDANETDVRARIWQRLNQNRKVVSISKHKIYKSWWLQIAAVLLVALSAGLLFIPAKKNQETGNVNLTANKHPKPIVPGSNKAYLTLANGSQIVLDDAKNGALANQSGVKVNKTSNGVVVYKFDRKAGEQGQKDIPEINTITTPRGGQYQVILADGTKVQLNAASSIRFPEFFNGTNREVELTGEAYFEVAKDKAHPFIVKANGTQVQVFGTHFNINAYNDNQEITTTLLEGSVKMSKGLAAVMLLPGQQGSVNQNGSSIKVQKADVEANMAWINGFFVFHDQSIVNIMKQVSRWYDVDVEYQDAQVQENEFGGTISKYRDIKELLDNIKLTGSIHYKIEGRRVIIMK</sequence>
<dbReference type="Pfam" id="PF04773">
    <property type="entry name" value="FecR"/>
    <property type="match status" value="1"/>
</dbReference>
<organism evidence="4 5">
    <name type="scientific">Mucilaginibacter rubeus</name>
    <dbReference type="NCBI Taxonomy" id="2027860"/>
    <lineage>
        <taxon>Bacteria</taxon>
        <taxon>Pseudomonadati</taxon>
        <taxon>Bacteroidota</taxon>
        <taxon>Sphingobacteriia</taxon>
        <taxon>Sphingobacteriales</taxon>
        <taxon>Sphingobacteriaceae</taxon>
        <taxon>Mucilaginibacter</taxon>
    </lineage>
</organism>
<dbReference type="InterPro" id="IPR006860">
    <property type="entry name" value="FecR"/>
</dbReference>